<evidence type="ECO:0000256" key="3">
    <source>
        <dbReference type="ARBA" id="ARBA00022692"/>
    </source>
</evidence>
<dbReference type="Gene3D" id="3.40.50.300">
    <property type="entry name" value="P-loop containing nucleotide triphosphate hydrolases"/>
    <property type="match status" value="1"/>
</dbReference>
<feature type="transmembrane region" description="Helical" evidence="11">
    <location>
        <begin position="237"/>
        <end position="254"/>
    </location>
</feature>
<proteinExistence type="inferred from homology"/>
<dbReference type="FunFam" id="3.40.50.300:FF:000287">
    <property type="entry name" value="Multidrug ABC transporter ATP-binding protein"/>
    <property type="match status" value="1"/>
</dbReference>
<dbReference type="GO" id="GO:0015421">
    <property type="term" value="F:ABC-type oligopeptide transporter activity"/>
    <property type="evidence" value="ECO:0007669"/>
    <property type="project" value="TreeGrafter"/>
</dbReference>
<evidence type="ECO:0000259" key="12">
    <source>
        <dbReference type="PROSITE" id="PS50893"/>
    </source>
</evidence>
<dbReference type="PANTHER" id="PTHR43394:SF1">
    <property type="entry name" value="ATP-BINDING CASSETTE SUB-FAMILY B MEMBER 10, MITOCHONDRIAL"/>
    <property type="match status" value="1"/>
</dbReference>
<organism evidence="14 15">
    <name type="scientific">Scrofimicrobium canadense</name>
    <dbReference type="NCBI Taxonomy" id="2652290"/>
    <lineage>
        <taxon>Bacteria</taxon>
        <taxon>Bacillati</taxon>
        <taxon>Actinomycetota</taxon>
        <taxon>Actinomycetes</taxon>
        <taxon>Actinomycetales</taxon>
        <taxon>Actinomycetaceae</taxon>
        <taxon>Scrofimicrobium</taxon>
    </lineage>
</organism>
<gene>
    <name evidence="14" type="ORF">FYJ24_08815</name>
</gene>
<evidence type="ECO:0000256" key="10">
    <source>
        <dbReference type="ARBA" id="ARBA00071747"/>
    </source>
</evidence>
<dbReference type="PROSITE" id="PS50929">
    <property type="entry name" value="ABC_TM1F"/>
    <property type="match status" value="1"/>
</dbReference>
<keyword evidence="7 11" id="KW-0472">Membrane</keyword>
<dbReference type="CDD" id="cd03254">
    <property type="entry name" value="ABCC_Glucan_exporter_like"/>
    <property type="match status" value="1"/>
</dbReference>
<dbReference type="InterPro" id="IPR017871">
    <property type="entry name" value="ABC_transporter-like_CS"/>
</dbReference>
<reference evidence="14 15" key="1">
    <citation type="submission" date="2019-08" db="EMBL/GenBank/DDBJ databases">
        <title>In-depth cultivation of the pig gut microbiome towards novel bacterial diversity and tailored functional studies.</title>
        <authorList>
            <person name="Wylensek D."/>
            <person name="Hitch T.C.A."/>
            <person name="Clavel T."/>
        </authorList>
    </citation>
    <scope>NUCLEOTIDE SEQUENCE [LARGE SCALE GENOMIC DNA]</scope>
    <source>
        <strain evidence="14 15">WB03_NA08</strain>
    </source>
</reference>
<comment type="similarity">
    <text evidence="9">Belongs to the ABC transporter superfamily. Lipid exporter (TC 3.A.1.106) family.</text>
</comment>
<feature type="domain" description="ABC transporter" evidence="12">
    <location>
        <begin position="412"/>
        <end position="646"/>
    </location>
</feature>
<evidence type="ECO:0000259" key="13">
    <source>
        <dbReference type="PROSITE" id="PS50929"/>
    </source>
</evidence>
<keyword evidence="4" id="KW-0547">Nucleotide-binding</keyword>
<dbReference type="PROSITE" id="PS00211">
    <property type="entry name" value="ABC_TRANSPORTER_1"/>
    <property type="match status" value="1"/>
</dbReference>
<feature type="transmembrane region" description="Helical" evidence="11">
    <location>
        <begin position="211"/>
        <end position="231"/>
    </location>
</feature>
<comment type="subcellular location">
    <subcellularLocation>
        <location evidence="1">Cell membrane</location>
        <topology evidence="1">Multi-pass membrane protein</topology>
    </subcellularLocation>
</comment>
<dbReference type="CDD" id="cd18547">
    <property type="entry name" value="ABC_6TM_Tm288_like"/>
    <property type="match status" value="1"/>
</dbReference>
<feature type="transmembrane region" description="Helical" evidence="11">
    <location>
        <begin position="131"/>
        <end position="161"/>
    </location>
</feature>
<comment type="function">
    <text evidence="8">ABC transporter involved in fatty acid import. Transmembrane domains (TMD) form a pore in the membrane and the ATP-binding domain (NBD) is responsible for energy generation.</text>
</comment>
<dbReference type="PANTHER" id="PTHR43394">
    <property type="entry name" value="ATP-DEPENDENT PERMEASE MDL1, MITOCHONDRIAL"/>
    <property type="match status" value="1"/>
</dbReference>
<dbReference type="PROSITE" id="PS50893">
    <property type="entry name" value="ABC_TRANSPORTER_2"/>
    <property type="match status" value="1"/>
</dbReference>
<dbReference type="GO" id="GO:0005524">
    <property type="term" value="F:ATP binding"/>
    <property type="evidence" value="ECO:0007669"/>
    <property type="project" value="UniProtKB-KW"/>
</dbReference>
<dbReference type="InterPro" id="IPR003439">
    <property type="entry name" value="ABC_transporter-like_ATP-bd"/>
</dbReference>
<dbReference type="GO" id="GO:0016887">
    <property type="term" value="F:ATP hydrolysis activity"/>
    <property type="evidence" value="ECO:0007669"/>
    <property type="project" value="InterPro"/>
</dbReference>
<evidence type="ECO:0000256" key="1">
    <source>
        <dbReference type="ARBA" id="ARBA00004651"/>
    </source>
</evidence>
<dbReference type="AlphaFoldDB" id="A0A6N7W8N7"/>
<feature type="transmembrane region" description="Helical" evidence="11">
    <location>
        <begin position="43"/>
        <end position="71"/>
    </location>
</feature>
<evidence type="ECO:0000256" key="2">
    <source>
        <dbReference type="ARBA" id="ARBA00022448"/>
    </source>
</evidence>
<dbReference type="RefSeq" id="WP_154545598.1">
    <property type="nucleotide sequence ID" value="NZ_VULO01000010.1"/>
</dbReference>
<evidence type="ECO:0000256" key="5">
    <source>
        <dbReference type="ARBA" id="ARBA00022840"/>
    </source>
</evidence>
<evidence type="ECO:0000256" key="11">
    <source>
        <dbReference type="SAM" id="Phobius"/>
    </source>
</evidence>
<accession>A0A6N7W8N7</accession>
<dbReference type="Pfam" id="PF00005">
    <property type="entry name" value="ABC_tran"/>
    <property type="match status" value="1"/>
</dbReference>
<dbReference type="Proteomes" id="UP000470875">
    <property type="component" value="Unassembled WGS sequence"/>
</dbReference>
<dbReference type="InterPro" id="IPR003593">
    <property type="entry name" value="AAA+_ATPase"/>
</dbReference>
<dbReference type="InterPro" id="IPR027417">
    <property type="entry name" value="P-loop_NTPase"/>
</dbReference>
<comment type="caution">
    <text evidence="14">The sequence shown here is derived from an EMBL/GenBank/DDBJ whole genome shotgun (WGS) entry which is preliminary data.</text>
</comment>
<name>A0A6N7W8N7_9ACTO</name>
<evidence type="ECO:0000313" key="15">
    <source>
        <dbReference type="Proteomes" id="UP000470875"/>
    </source>
</evidence>
<feature type="domain" description="ABC transmembrane type-1" evidence="13">
    <location>
        <begin position="55"/>
        <end position="378"/>
    </location>
</feature>
<keyword evidence="3 11" id="KW-0812">Transmembrane</keyword>
<dbReference type="InterPro" id="IPR036640">
    <property type="entry name" value="ABC1_TM_sf"/>
</dbReference>
<sequence length="653" mass="71553">MADPNLNSTEEELVEEEHIATAGAHGHGASGKPKNFRRSFKQLLSLLLPYKWAVFAVSVLGAVGVVLSVLAPKILGQATDVLFSGYISKQIPEGVSSEQAVEMLRAQGENELANMVGAMHVVPGAGIDFGALIRILILVLCLYLLSALFSWAEGYILNLVMVKAMFRLRERVEAKINRLPLRYFDRIQRGDLISRVTNDIDNITQTLQQSLSGALTNIFTVIGVLVMMLTISWKLTLIALISLPLIGIIFGIIGPKSQKAFTTQWAKVGRLNARVEESFSGHALVKTFGQEGAFREAFHEENEELYKASFKAQLLSGVMMPSMRFVGNVVYVGIAVVGGVMVAGGTLLLGSVQAFIQYAQQFNEPLSQLGGMAASVQSGAASTERVFDILDEPEQSPDPQDAPTPASGQGTITFENVKFSYDPDKPLIRDLSFTVKPGQKVAIVGPTGAGKTTLVNLLMRFYELDGGRITVNGQDIATLTRDDVRRRTGMVLQDPWLFAGTIRDNIRFGNEQATDEEIVEAATATYADRVVRSLPNGYDTELEEDAVNLSSGERQLLTIARAFVAKPSIMILDEATSSVDTRTERLLQRAMTALQEGRTSFIIAHRLSTIRDADLILMMENGDIVEQGTHDELIAKRGAYWRLYNSQFQGRET</sequence>
<evidence type="ECO:0000256" key="6">
    <source>
        <dbReference type="ARBA" id="ARBA00022989"/>
    </source>
</evidence>
<dbReference type="EMBL" id="VULO01000010">
    <property type="protein sequence ID" value="MSS84863.1"/>
    <property type="molecule type" value="Genomic_DNA"/>
</dbReference>
<evidence type="ECO:0000256" key="8">
    <source>
        <dbReference type="ARBA" id="ARBA00055053"/>
    </source>
</evidence>
<evidence type="ECO:0000256" key="4">
    <source>
        <dbReference type="ARBA" id="ARBA00022741"/>
    </source>
</evidence>
<evidence type="ECO:0000256" key="7">
    <source>
        <dbReference type="ARBA" id="ARBA00023136"/>
    </source>
</evidence>
<evidence type="ECO:0000313" key="14">
    <source>
        <dbReference type="EMBL" id="MSS84863.1"/>
    </source>
</evidence>
<dbReference type="InterPro" id="IPR011527">
    <property type="entry name" value="ABC1_TM_dom"/>
</dbReference>
<dbReference type="SUPFAM" id="SSF90123">
    <property type="entry name" value="ABC transporter transmembrane region"/>
    <property type="match status" value="1"/>
</dbReference>
<evidence type="ECO:0000256" key="9">
    <source>
        <dbReference type="ARBA" id="ARBA00061644"/>
    </source>
</evidence>
<keyword evidence="2" id="KW-0813">Transport</keyword>
<protein>
    <recommendedName>
        <fullName evidence="10">Fatty acid ABC transporter ATP-binding/permease protein</fullName>
    </recommendedName>
</protein>
<dbReference type="Pfam" id="PF00664">
    <property type="entry name" value="ABC_membrane"/>
    <property type="match status" value="1"/>
</dbReference>
<keyword evidence="5 14" id="KW-0067">ATP-binding</keyword>
<keyword evidence="6 11" id="KW-1133">Transmembrane helix</keyword>
<dbReference type="Gene3D" id="1.20.1560.10">
    <property type="entry name" value="ABC transporter type 1, transmembrane domain"/>
    <property type="match status" value="1"/>
</dbReference>
<dbReference type="SMART" id="SM00382">
    <property type="entry name" value="AAA"/>
    <property type="match status" value="1"/>
</dbReference>
<feature type="transmembrane region" description="Helical" evidence="11">
    <location>
        <begin position="329"/>
        <end position="356"/>
    </location>
</feature>
<dbReference type="SUPFAM" id="SSF52540">
    <property type="entry name" value="P-loop containing nucleoside triphosphate hydrolases"/>
    <property type="match status" value="1"/>
</dbReference>
<dbReference type="InterPro" id="IPR039421">
    <property type="entry name" value="Type_1_exporter"/>
</dbReference>
<keyword evidence="15" id="KW-1185">Reference proteome</keyword>
<dbReference type="GO" id="GO:0005886">
    <property type="term" value="C:plasma membrane"/>
    <property type="evidence" value="ECO:0007669"/>
    <property type="project" value="UniProtKB-SubCell"/>
</dbReference>